<accession>A0A2S6N332</accession>
<dbReference type="EMBL" id="NHSJ01000100">
    <property type="protein sequence ID" value="PPQ29033.1"/>
    <property type="molecule type" value="Genomic_DNA"/>
</dbReference>
<name>A0A2S6N332_9HYPH</name>
<sequence length="194" mass="21072">MTDADYRAHLEGRFKVVSSRELSEDQAGALLDDLRAAAGQPKPAFSAKRASGKFAPVLQALWIAAYNLGIVEKPDDAAMLAFVKRQCKVDHDRFMVDGEAARPAIEGLKAWIAREAGVEWVSGADAGRRNKLRVLAAIDRRIRWAGLAGFDMGSFATLEGFGKLEDCTDRQLDKLAAKMGAVLRRQQEIGGANG</sequence>
<reference evidence="1 2" key="1">
    <citation type="journal article" date="2018" name="Arch. Microbiol.">
        <title>New insights into the metabolic potential of the phototrophic purple bacterium Rhodopila globiformis DSM 161(T) from its draft genome sequence and evidence for a vanadium-dependent nitrogenase.</title>
        <authorList>
            <person name="Imhoff J.F."/>
            <person name="Rahn T."/>
            <person name="Kunzel S."/>
            <person name="Neulinger S.C."/>
        </authorList>
    </citation>
    <scope>NUCLEOTIDE SEQUENCE [LARGE SCALE GENOMIC DNA]</scope>
    <source>
        <strain evidence="1 2">DSM 16996</strain>
    </source>
</reference>
<dbReference type="Proteomes" id="UP000239089">
    <property type="component" value="Unassembled WGS sequence"/>
</dbReference>
<gene>
    <name evidence="1" type="ORF">CCR94_16435</name>
</gene>
<dbReference type="OrthoDB" id="7353918at2"/>
<organism evidence="1 2">
    <name type="scientific">Rhodoblastus sphagnicola</name>
    <dbReference type="NCBI Taxonomy" id="333368"/>
    <lineage>
        <taxon>Bacteria</taxon>
        <taxon>Pseudomonadati</taxon>
        <taxon>Pseudomonadota</taxon>
        <taxon>Alphaproteobacteria</taxon>
        <taxon>Hyphomicrobiales</taxon>
        <taxon>Rhodoblastaceae</taxon>
        <taxon>Rhodoblastus</taxon>
    </lineage>
</organism>
<protein>
    <recommendedName>
        <fullName evidence="3">GemA protein</fullName>
    </recommendedName>
</protein>
<keyword evidence="2" id="KW-1185">Reference proteome</keyword>
<proteinExistence type="predicted"/>
<dbReference type="Pfam" id="PF06252">
    <property type="entry name" value="GemA"/>
    <property type="match status" value="1"/>
</dbReference>
<dbReference type="InterPro" id="IPR009363">
    <property type="entry name" value="Phage_Mu_Gp16"/>
</dbReference>
<evidence type="ECO:0008006" key="3">
    <source>
        <dbReference type="Google" id="ProtNLM"/>
    </source>
</evidence>
<evidence type="ECO:0000313" key="1">
    <source>
        <dbReference type="EMBL" id="PPQ29033.1"/>
    </source>
</evidence>
<comment type="caution">
    <text evidence="1">The sequence shown here is derived from an EMBL/GenBank/DDBJ whole genome shotgun (WGS) entry which is preliminary data.</text>
</comment>
<evidence type="ECO:0000313" key="2">
    <source>
        <dbReference type="Proteomes" id="UP000239089"/>
    </source>
</evidence>
<dbReference type="AlphaFoldDB" id="A0A2S6N332"/>